<name>A0A2I1XB55_NEISI</name>
<evidence type="ECO:0000313" key="2">
    <source>
        <dbReference type="Proteomes" id="UP000234767"/>
    </source>
</evidence>
<evidence type="ECO:0008006" key="3">
    <source>
        <dbReference type="Google" id="ProtNLM"/>
    </source>
</evidence>
<dbReference type="Proteomes" id="UP000234767">
    <property type="component" value="Unassembled WGS sequence"/>
</dbReference>
<comment type="caution">
    <text evidence="1">The sequence shown here is derived from an EMBL/GenBank/DDBJ whole genome shotgun (WGS) entry which is preliminary data.</text>
</comment>
<organism evidence="1 2">
    <name type="scientific">Neisseria sicca</name>
    <dbReference type="NCBI Taxonomy" id="490"/>
    <lineage>
        <taxon>Bacteria</taxon>
        <taxon>Pseudomonadati</taxon>
        <taxon>Pseudomonadota</taxon>
        <taxon>Betaproteobacteria</taxon>
        <taxon>Neisseriales</taxon>
        <taxon>Neisseriaceae</taxon>
        <taxon>Neisseria</taxon>
    </lineage>
</organism>
<evidence type="ECO:0000313" key="1">
    <source>
        <dbReference type="EMBL" id="PLA39868.1"/>
    </source>
</evidence>
<dbReference type="EMBL" id="PKJO01000009">
    <property type="protein sequence ID" value="PLA39868.1"/>
    <property type="molecule type" value="Genomic_DNA"/>
</dbReference>
<dbReference type="AlphaFoldDB" id="A0A2I1XB55"/>
<proteinExistence type="predicted"/>
<accession>A0A2I1XB55</accession>
<protein>
    <recommendedName>
        <fullName evidence="3">GIY-YIG nuclease family protein</fullName>
    </recommendedName>
</protein>
<reference evidence="1 2" key="1">
    <citation type="submission" date="2017-12" db="EMBL/GenBank/DDBJ databases">
        <title>Phylogenetic diversity of female urinary microbiome.</title>
        <authorList>
            <person name="Thomas-White K."/>
            <person name="Wolfe A.J."/>
        </authorList>
    </citation>
    <scope>NUCLEOTIDE SEQUENCE [LARGE SCALE GENOMIC DNA]</scope>
    <source>
        <strain evidence="1 2">UMB0321</strain>
    </source>
</reference>
<gene>
    <name evidence="1" type="ORF">CYK00_07870</name>
</gene>
<sequence>MSEHTTLIINWKGPYSYDDITNNPELRNGLYLAAGKQKYERGDNSIQYCGITEGNFSSRFRNHHKLPLITREQEFWLGTVVVPANASRYYLEMAEALIIYFWQPSLNEKKKISPPKSTTVINYWFTKDGQPRFRQRAIYKDLPDVLSWDTEHWRTGNLTVYTDY</sequence>
<dbReference type="RefSeq" id="WP_070774898.1">
    <property type="nucleotide sequence ID" value="NZ_PKJO01000009.1"/>
</dbReference>